<dbReference type="Gene3D" id="3.40.50.150">
    <property type="entry name" value="Vaccinia Virus protein VP39"/>
    <property type="match status" value="1"/>
</dbReference>
<dbReference type="EMBL" id="OU015569">
    <property type="protein sequence ID" value="CAG5094670.1"/>
    <property type="molecule type" value="Genomic_DNA"/>
</dbReference>
<dbReference type="SUPFAM" id="SSF53335">
    <property type="entry name" value="S-adenosyl-L-methionine-dependent methyltransferases"/>
    <property type="match status" value="1"/>
</dbReference>
<name>A0ABN7SBK9_OIKDI</name>
<sequence>MNSNGEEKLLFLDDGDLKIPEEDENEEFWNFKRTLFVKQQYFKNAMKSGKKLELSDDENVEKESELVLENFHSGQPKEFFTNRLCSNAKIETIKLKIEGASYLVPGNARFILADVEKVVFDEKFDVVYLDPPWKNKSVSRGKSTRRIR</sequence>
<dbReference type="InterPro" id="IPR029063">
    <property type="entry name" value="SAM-dependent_MTases_sf"/>
</dbReference>
<reference evidence="1 2" key="1">
    <citation type="submission" date="2021-04" db="EMBL/GenBank/DDBJ databases">
        <authorList>
            <person name="Bliznina A."/>
        </authorList>
    </citation>
    <scope>NUCLEOTIDE SEQUENCE [LARGE SCALE GENOMIC DNA]</scope>
</reference>
<dbReference type="PROSITE" id="PS00092">
    <property type="entry name" value="N6_MTASE"/>
    <property type="match status" value="1"/>
</dbReference>
<protein>
    <submittedName>
        <fullName evidence="1">Oidioi.mRNA.OKI2018_I69.XSR.g13762.t1.cds</fullName>
    </submittedName>
</protein>
<evidence type="ECO:0000313" key="1">
    <source>
        <dbReference type="EMBL" id="CAG5094670.1"/>
    </source>
</evidence>
<proteinExistence type="predicted"/>
<organism evidence="1 2">
    <name type="scientific">Oikopleura dioica</name>
    <name type="common">Tunicate</name>
    <dbReference type="NCBI Taxonomy" id="34765"/>
    <lineage>
        <taxon>Eukaryota</taxon>
        <taxon>Metazoa</taxon>
        <taxon>Chordata</taxon>
        <taxon>Tunicata</taxon>
        <taxon>Appendicularia</taxon>
        <taxon>Copelata</taxon>
        <taxon>Oikopleuridae</taxon>
        <taxon>Oikopleura</taxon>
    </lineage>
</organism>
<evidence type="ECO:0000313" key="2">
    <source>
        <dbReference type="Proteomes" id="UP001158576"/>
    </source>
</evidence>
<dbReference type="InterPro" id="IPR002052">
    <property type="entry name" value="DNA_methylase_N6_adenine_CS"/>
</dbReference>
<dbReference type="Proteomes" id="UP001158576">
    <property type="component" value="Chromosome XSR"/>
</dbReference>
<accession>A0ABN7SBK9</accession>
<keyword evidence="2" id="KW-1185">Reference proteome</keyword>
<gene>
    <name evidence="1" type="ORF">OKIOD_LOCUS5320</name>
</gene>